<proteinExistence type="inferred from homology"/>
<feature type="domain" description="Translocator protein BipB-like C-terminal" evidence="7">
    <location>
        <begin position="288"/>
        <end position="664"/>
    </location>
</feature>
<organism evidence="8 9">
    <name type="scientific">Serratia silvae</name>
    <dbReference type="NCBI Taxonomy" id="2824122"/>
    <lineage>
        <taxon>Bacteria</taxon>
        <taxon>Pseudomonadati</taxon>
        <taxon>Pseudomonadota</taxon>
        <taxon>Gammaproteobacteria</taxon>
        <taxon>Enterobacterales</taxon>
        <taxon>Yersiniaceae</taxon>
        <taxon>Serratia</taxon>
    </lineage>
</organism>
<evidence type="ECO:0000256" key="4">
    <source>
        <dbReference type="ARBA" id="ARBA00035640"/>
    </source>
</evidence>
<feature type="coiled-coil region" evidence="5">
    <location>
        <begin position="310"/>
        <end position="337"/>
    </location>
</feature>
<evidence type="ECO:0000313" key="9">
    <source>
        <dbReference type="Proteomes" id="UP001165275"/>
    </source>
</evidence>
<evidence type="ECO:0000256" key="6">
    <source>
        <dbReference type="SAM" id="Phobius"/>
    </source>
</evidence>
<comment type="similarity">
    <text evidence="4">Belongs to the SctE/SipB/YopB family.</text>
</comment>
<feature type="transmembrane region" description="Helical" evidence="6">
    <location>
        <begin position="347"/>
        <end position="372"/>
    </location>
</feature>
<name>A0ABT0KA41_9GAMM</name>
<sequence length="667" mass="71448">MDHRLKKTLTNDEDAMAAIVTKPQIEQLIPANPGDSASLELKRVAYGKGRIEPAQAQKINEQAQEVIAESTEEIYLADEINLQGPALRKPDSQLSNSGKLLLMLTKLGLLSNSMATDTLKNRLAIFSAQSEANAKAAEKLSAELEKMTEENEALQKELKDSTSTLTSAKASLDKAKDSLNDLKGDLAELKKKPETSKNKEQIDKLEGQIAQAEKDVTQKTAQYNSAKATVVEKKDSAQKSLEDLNKKVKEMNKKYGDIPATKLGVQKSAVEHSESVLNATGIMIKMLAVLIKQMGESSVDKLKSDMAINNKRAAARQEEMLKKAAEYDEQVRKAEEAQKTAGCIGKVLGGLAIAIGAITSIFGGAGVALMAVGIGLMAADAITEAVTGKSLTSMVMDPLMEYVISPLMNVVRDIVSAVLDFVVGGILDLMEAAGGVKLDREKIMDSFDTIKTIVTVAVSLAAVVALTMVAKSAAKFAFQKMGNVLTSALGQSVKTAVSQAVKKVLPKFVQNGAKQLSAVASKAATQLSQQLSKVAGKVSNQFGKVSSSMKGSISKAMRIDSPEKMNRLLQTSMNGLGYAEQGLNVTNVGVKGVMDISVANVEKEMANTVAEFNMAKFDTALVKKDIDNVLAVFTQQEKVAQDMRSVLTTMLQKSQDTGMQILRNVHA</sequence>
<keyword evidence="6" id="KW-0472">Membrane</keyword>
<dbReference type="InterPro" id="IPR006972">
    <property type="entry name" value="BipB-like_C"/>
</dbReference>
<evidence type="ECO:0000313" key="8">
    <source>
        <dbReference type="EMBL" id="MCL1028787.1"/>
    </source>
</evidence>
<keyword evidence="6" id="KW-1133">Transmembrane helix</keyword>
<dbReference type="RefSeq" id="WP_248945069.1">
    <property type="nucleotide sequence ID" value="NZ_CBCSGY010000005.1"/>
</dbReference>
<comment type="subcellular location">
    <subcellularLocation>
        <location evidence="1">Host membrane</location>
        <topology evidence="1">Multi-pass membrane protein</topology>
    </subcellularLocation>
</comment>
<evidence type="ECO:0000256" key="3">
    <source>
        <dbReference type="ARBA" id="ARBA00023026"/>
    </source>
</evidence>
<reference evidence="8" key="1">
    <citation type="submission" date="2021-04" db="EMBL/GenBank/DDBJ databases">
        <title>Genome sequence of Serratia sp. arafor3.</title>
        <authorList>
            <person name="Besaury L."/>
        </authorList>
    </citation>
    <scope>NUCLEOTIDE SEQUENCE</scope>
    <source>
        <strain evidence="8">Arafor3</strain>
    </source>
</reference>
<dbReference type="Pfam" id="PF04888">
    <property type="entry name" value="SseC"/>
    <property type="match status" value="1"/>
</dbReference>
<keyword evidence="3" id="KW-0843">Virulence</keyword>
<keyword evidence="5" id="KW-0175">Coiled coil</keyword>
<protein>
    <submittedName>
        <fullName evidence="8">Type III secretion system translocon subunit SctE</fullName>
    </submittedName>
</protein>
<keyword evidence="9" id="KW-1185">Reference proteome</keyword>
<evidence type="ECO:0000259" key="7">
    <source>
        <dbReference type="Pfam" id="PF04888"/>
    </source>
</evidence>
<keyword evidence="2" id="KW-1043">Host membrane</keyword>
<evidence type="ECO:0000256" key="5">
    <source>
        <dbReference type="SAM" id="Coils"/>
    </source>
</evidence>
<comment type="caution">
    <text evidence="8">The sequence shown here is derived from an EMBL/GenBank/DDBJ whole genome shotgun (WGS) entry which is preliminary data.</text>
</comment>
<dbReference type="Gene3D" id="1.20.120.330">
    <property type="entry name" value="Nucleotidyltransferases domain 2"/>
    <property type="match status" value="2"/>
</dbReference>
<dbReference type="Proteomes" id="UP001165275">
    <property type="component" value="Unassembled WGS sequence"/>
</dbReference>
<dbReference type="EMBL" id="JAGQDC010000004">
    <property type="protein sequence ID" value="MCL1028787.1"/>
    <property type="molecule type" value="Genomic_DNA"/>
</dbReference>
<gene>
    <name evidence="8" type="primary">sctE</name>
    <name evidence="8" type="ORF">KAJ71_07080</name>
</gene>
<feature type="coiled-coil region" evidence="5">
    <location>
        <begin position="127"/>
        <end position="254"/>
    </location>
</feature>
<keyword evidence="6" id="KW-0812">Transmembrane</keyword>
<feature type="transmembrane region" description="Helical" evidence="6">
    <location>
        <begin position="450"/>
        <end position="470"/>
    </location>
</feature>
<accession>A0ABT0KA41</accession>
<evidence type="ECO:0000256" key="2">
    <source>
        <dbReference type="ARBA" id="ARBA00022870"/>
    </source>
</evidence>
<evidence type="ECO:0000256" key="1">
    <source>
        <dbReference type="ARBA" id="ARBA00004301"/>
    </source>
</evidence>